<comment type="caution">
    <text evidence="2">The sequence shown here is derived from an EMBL/GenBank/DDBJ whole genome shotgun (WGS) entry which is preliminary data.</text>
</comment>
<accession>A0A0L6UAJ9</accession>
<dbReference type="Proteomes" id="UP000037035">
    <property type="component" value="Unassembled WGS sequence"/>
</dbReference>
<dbReference type="AlphaFoldDB" id="A0A0L6UAJ9"/>
<feature type="region of interest" description="Disordered" evidence="1">
    <location>
        <begin position="16"/>
        <end position="88"/>
    </location>
</feature>
<dbReference type="EMBL" id="LAVV01013495">
    <property type="protein sequence ID" value="KNZ45588.1"/>
    <property type="molecule type" value="Genomic_DNA"/>
</dbReference>
<feature type="compositionally biased region" description="Low complexity" evidence="1">
    <location>
        <begin position="444"/>
        <end position="458"/>
    </location>
</feature>
<dbReference type="STRING" id="27349.A0A0L6UAJ9"/>
<feature type="compositionally biased region" description="Basic and acidic residues" evidence="1">
    <location>
        <begin position="66"/>
        <end position="79"/>
    </location>
</feature>
<feature type="region of interest" description="Disordered" evidence="1">
    <location>
        <begin position="437"/>
        <end position="466"/>
    </location>
</feature>
<gene>
    <name evidence="2" type="ORF">VP01_7g28</name>
</gene>
<protein>
    <submittedName>
        <fullName evidence="2">Uncharacterized protein</fullName>
    </submittedName>
</protein>
<dbReference type="VEuPathDB" id="FungiDB:VP01_7g28"/>
<organism evidence="2 3">
    <name type="scientific">Puccinia sorghi</name>
    <dbReference type="NCBI Taxonomy" id="27349"/>
    <lineage>
        <taxon>Eukaryota</taxon>
        <taxon>Fungi</taxon>
        <taxon>Dikarya</taxon>
        <taxon>Basidiomycota</taxon>
        <taxon>Pucciniomycotina</taxon>
        <taxon>Pucciniomycetes</taxon>
        <taxon>Pucciniales</taxon>
        <taxon>Pucciniaceae</taxon>
        <taxon>Puccinia</taxon>
    </lineage>
</organism>
<name>A0A0L6UAJ9_9BASI</name>
<proteinExistence type="predicted"/>
<feature type="compositionally biased region" description="Polar residues" evidence="1">
    <location>
        <begin position="35"/>
        <end position="54"/>
    </location>
</feature>
<evidence type="ECO:0000256" key="1">
    <source>
        <dbReference type="SAM" id="MobiDB-lite"/>
    </source>
</evidence>
<evidence type="ECO:0000313" key="2">
    <source>
        <dbReference type="EMBL" id="KNZ45588.1"/>
    </source>
</evidence>
<dbReference type="OrthoDB" id="2507457at2759"/>
<keyword evidence="3" id="KW-1185">Reference proteome</keyword>
<reference evidence="2 3" key="1">
    <citation type="submission" date="2015-08" db="EMBL/GenBank/DDBJ databases">
        <title>Next Generation Sequencing and Analysis of the Genome of Puccinia sorghi L Schw, the Causal Agent of Maize Common Rust.</title>
        <authorList>
            <person name="Rochi L."/>
            <person name="Burguener G."/>
            <person name="Darino M."/>
            <person name="Turjanski A."/>
            <person name="Kreff E."/>
            <person name="Dieguez M.J."/>
            <person name="Sacco F."/>
        </authorList>
    </citation>
    <scope>NUCLEOTIDE SEQUENCE [LARGE SCALE GENOMIC DNA]</scope>
    <source>
        <strain evidence="2 3">RO10H11247</strain>
    </source>
</reference>
<sequence>MCPGCNQRNLIEQIGIPARTGQHPPLFNMDRTAPNLGSSRQSPQLSNTDQNVSASRDAELAPQDSVELRDEEDHIHPPEDIAPQDTGKLLGKNHEDVITHSKQRRARARLESATQEKVKQLDLDQLRKKVVHHAKYKRLNIDDCVALDEAYHDVQKRHQIAVKQLLGATNYNNVCEYNVVARRFFYNCSQCREKREVERPGTSAPPTTQQKKKMSCKFCSAETERWSSKVILDLKNLGTAHHVEEGILILVKPGLDGQPPMIISGGSPLGIQFLDMFSKEMDPFAAFLSFVSGQDVIRKASGQEPVVVVSRKRTEGKEDFDKCKYDLGDKTENHITVREKLNNLIAKDSQNPTEKWPGNTEKGLAKLGLNLRIKSGNPAGINCRDFVGRPADMQNGQLQRILTAFGEGWVELLGSSRAPAPTNLGAVLGGKWSHCKEVSSPAAEGSPSSVPEGSPSSVHEQDLRKKNESKVPMVLATLPPQLLLAKHFQILLPQM</sequence>
<evidence type="ECO:0000313" key="3">
    <source>
        <dbReference type="Proteomes" id="UP000037035"/>
    </source>
</evidence>